<proteinExistence type="predicted"/>
<keyword evidence="1" id="KW-0812">Transmembrane</keyword>
<evidence type="ECO:0000256" key="1">
    <source>
        <dbReference type="SAM" id="Phobius"/>
    </source>
</evidence>
<keyword evidence="1" id="KW-1133">Transmembrane helix</keyword>
<gene>
    <name evidence="2" type="ORF">HELGO_WM13646</name>
</gene>
<dbReference type="Pfam" id="PF13584">
    <property type="entry name" value="BatD"/>
    <property type="match status" value="2"/>
</dbReference>
<dbReference type="InterPro" id="IPR025738">
    <property type="entry name" value="BatD"/>
</dbReference>
<organism evidence="2">
    <name type="scientific">uncultured Campylobacterales bacterium</name>
    <dbReference type="NCBI Taxonomy" id="352960"/>
    <lineage>
        <taxon>Bacteria</taxon>
        <taxon>Pseudomonadati</taxon>
        <taxon>Campylobacterota</taxon>
        <taxon>Epsilonproteobacteria</taxon>
        <taxon>Campylobacterales</taxon>
        <taxon>environmental samples</taxon>
    </lineage>
</organism>
<protein>
    <submittedName>
        <fullName evidence="2">BatD</fullName>
    </submittedName>
</protein>
<dbReference type="PANTHER" id="PTHR40940">
    <property type="entry name" value="PROTEIN BATD-RELATED"/>
    <property type="match status" value="1"/>
</dbReference>
<sequence length="472" mass="53968">MKKIFGSLFVFGCFLFGVQTQISSNNLNIGETLIFTITSNNEDTKFPDITDIGGNPVLSNRTSKQISSINGKYSMNVSQVYVIEPKESFEIPSYTVEVDGKKEFTKKININVSKPSKSVSDEYSLEMSIDKNSSFVNESVVLNIEFKINKYIKIPKIQLEKLNLGDFWVEVIGETREEEGDFLITNVKYLISAKRAGSLEIPSAVIKLGSIEDDFFSMFSNQIKWKKLYSNSLLLDVKPLPQGIYLFGDFDIKASVDKNILEENEALNLTLKVSGRGNVNDIQDFGLDINNTIIYTDKAIKNSKIQNGEYEGAFVQKFAILANENFEIPGIEIKYFDGEKIVTKKTKPIKISAKKIDYNKTVTETKNNTKLYQKTEIVYKTNYFYIAFSFILGFLISGISFVLYPRMKLNKDEKLYKKINSFTNNKDLLKQLFLYPKIFEEEISKLESNIYSNTKYKIDTKKIRDLAKRHGI</sequence>
<feature type="transmembrane region" description="Helical" evidence="1">
    <location>
        <begin position="383"/>
        <end position="404"/>
    </location>
</feature>
<evidence type="ECO:0000313" key="2">
    <source>
        <dbReference type="EMBL" id="CAA6806673.1"/>
    </source>
</evidence>
<reference evidence="2" key="1">
    <citation type="submission" date="2020-01" db="EMBL/GenBank/DDBJ databases">
        <authorList>
            <person name="Meier V. D."/>
            <person name="Meier V D."/>
        </authorList>
    </citation>
    <scope>NUCLEOTIDE SEQUENCE</scope>
    <source>
        <strain evidence="2">HLG_WM_MAG_12</strain>
    </source>
</reference>
<dbReference type="PANTHER" id="PTHR40940:SF2">
    <property type="entry name" value="BATD"/>
    <property type="match status" value="1"/>
</dbReference>
<dbReference type="EMBL" id="CACVAW010000023">
    <property type="protein sequence ID" value="CAA6806673.1"/>
    <property type="molecule type" value="Genomic_DNA"/>
</dbReference>
<name>A0A6S6S9W7_9BACT</name>
<accession>A0A6S6S9W7</accession>
<keyword evidence="1" id="KW-0472">Membrane</keyword>
<dbReference type="AlphaFoldDB" id="A0A6S6S9W7"/>